<dbReference type="AlphaFoldDB" id="U3CNG7"/>
<evidence type="ECO:0000259" key="4">
    <source>
        <dbReference type="Pfam" id="PF00535"/>
    </source>
</evidence>
<dbReference type="eggNOG" id="COG1216">
    <property type="taxonomic scope" value="Bacteria"/>
</dbReference>
<organism evidence="5 6">
    <name type="scientific">Vibrio ezurae NBRC 102218</name>
    <dbReference type="NCBI Taxonomy" id="1219080"/>
    <lineage>
        <taxon>Bacteria</taxon>
        <taxon>Pseudomonadati</taxon>
        <taxon>Pseudomonadota</taxon>
        <taxon>Gammaproteobacteria</taxon>
        <taxon>Vibrionales</taxon>
        <taxon>Vibrionaceae</taxon>
        <taxon>Vibrio</taxon>
    </lineage>
</organism>
<dbReference type="InterPro" id="IPR029044">
    <property type="entry name" value="Nucleotide-diphossugar_trans"/>
</dbReference>
<comment type="similarity">
    <text evidence="1">Belongs to the glycosyltransferase 2 family.</text>
</comment>
<gene>
    <name evidence="5" type="ORF">VEZ01S_19_00680</name>
</gene>
<evidence type="ECO:0000256" key="2">
    <source>
        <dbReference type="ARBA" id="ARBA00022676"/>
    </source>
</evidence>
<reference evidence="5 6" key="1">
    <citation type="submission" date="2013-09" db="EMBL/GenBank/DDBJ databases">
        <title>Whole genome shotgun sequence of Vibrio ezurae NBRC 102218.</title>
        <authorList>
            <person name="Yoshida I."/>
            <person name="Hosoyama A."/>
            <person name="Numata M."/>
            <person name="Hashimoto M."/>
            <person name="Hosoyama Y."/>
            <person name="Tsuchikane K."/>
            <person name="Noguchi M."/>
            <person name="Hirakata S."/>
            <person name="Ichikawa N."/>
            <person name="Ohji S."/>
            <person name="Yamazoe A."/>
            <person name="Fujita N."/>
        </authorList>
    </citation>
    <scope>NUCLEOTIDE SEQUENCE [LARGE SCALE GENOMIC DNA]</scope>
    <source>
        <strain evidence="5 6">NBRC 102218</strain>
    </source>
</reference>
<evidence type="ECO:0000256" key="1">
    <source>
        <dbReference type="ARBA" id="ARBA00006739"/>
    </source>
</evidence>
<dbReference type="InterPro" id="IPR050834">
    <property type="entry name" value="Glycosyltransf_2"/>
</dbReference>
<dbReference type="OrthoDB" id="9801954at2"/>
<dbReference type="PANTHER" id="PTHR43685">
    <property type="entry name" value="GLYCOSYLTRANSFERASE"/>
    <property type="match status" value="1"/>
</dbReference>
<feature type="domain" description="Glycosyltransferase 2-like" evidence="4">
    <location>
        <begin position="16"/>
        <end position="141"/>
    </location>
</feature>
<dbReference type="SUPFAM" id="SSF53448">
    <property type="entry name" value="Nucleotide-diphospho-sugar transferases"/>
    <property type="match status" value="1"/>
</dbReference>
<keyword evidence="6" id="KW-1185">Reference proteome</keyword>
<keyword evidence="3" id="KW-0808">Transferase</keyword>
<evidence type="ECO:0000256" key="3">
    <source>
        <dbReference type="ARBA" id="ARBA00022679"/>
    </source>
</evidence>
<protein>
    <recommendedName>
        <fullName evidence="4">Glycosyltransferase 2-like domain-containing protein</fullName>
    </recommendedName>
</protein>
<dbReference type="Pfam" id="PF00535">
    <property type="entry name" value="Glycos_transf_2"/>
    <property type="match status" value="1"/>
</dbReference>
<dbReference type="STRING" id="1219080.VEZ01S_19_00680"/>
<dbReference type="Proteomes" id="UP000016562">
    <property type="component" value="Unassembled WGS sequence"/>
</dbReference>
<name>U3CNG7_9VIBR</name>
<dbReference type="PANTHER" id="PTHR43685:SF5">
    <property type="entry name" value="GLYCOSYLTRANSFERASE EPSE-RELATED"/>
    <property type="match status" value="1"/>
</dbReference>
<evidence type="ECO:0000313" key="5">
    <source>
        <dbReference type="EMBL" id="GAD79653.1"/>
    </source>
</evidence>
<dbReference type="Gene3D" id="3.90.550.10">
    <property type="entry name" value="Spore Coat Polysaccharide Biosynthesis Protein SpsA, Chain A"/>
    <property type="match status" value="1"/>
</dbReference>
<sequence>MRSIFGTLDRSIDSVVLIPSYNDNKGLVATLESLNDEIELNVLIVDDGSKQPVVDLLSSHSFSQNIVVITLHENQGIIKALNTGLKFSYTEGIRFVFRLDACDINVKGRFEKQLNLLQSLDLALVGGGVEYFSEDKSEKLFLRPPLVSDEIAAKQKYRTCFVHPTVLLDLGKLKLDFLYSSKYQHAEDYELFLRVTKFFPTGNVDAIVTKCLVRFEGLSLTNRKLQLKSVLKAQCVNFDYLSLYSYFGLFKTINLLFIPRSFIEFLKIRVFKSYEKK</sequence>
<comment type="caution">
    <text evidence="5">The sequence shown here is derived from an EMBL/GenBank/DDBJ whole genome shotgun (WGS) entry which is preliminary data.</text>
</comment>
<evidence type="ECO:0000313" key="6">
    <source>
        <dbReference type="Proteomes" id="UP000016562"/>
    </source>
</evidence>
<dbReference type="RefSeq" id="WP_021713362.1">
    <property type="nucleotide sequence ID" value="NZ_BATM01000019.1"/>
</dbReference>
<proteinExistence type="inferred from homology"/>
<dbReference type="GO" id="GO:0016757">
    <property type="term" value="F:glycosyltransferase activity"/>
    <property type="evidence" value="ECO:0007669"/>
    <property type="project" value="UniProtKB-KW"/>
</dbReference>
<dbReference type="EMBL" id="BATM01000019">
    <property type="protein sequence ID" value="GAD79653.1"/>
    <property type="molecule type" value="Genomic_DNA"/>
</dbReference>
<dbReference type="InterPro" id="IPR001173">
    <property type="entry name" value="Glyco_trans_2-like"/>
</dbReference>
<accession>U3CNG7</accession>
<keyword evidence="2" id="KW-0328">Glycosyltransferase</keyword>